<keyword evidence="2" id="KW-1185">Reference proteome</keyword>
<dbReference type="OrthoDB" id="2804393at2759"/>
<dbReference type="Proteomes" id="UP000187429">
    <property type="component" value="Unassembled WGS sequence"/>
</dbReference>
<dbReference type="AlphaFoldDB" id="A0A1R1YLH3"/>
<sequence>MAEIRCRFWANQNQFSIDHKKIDFISGHLTGSAMTWFDAIITDNAPATKNYEQKYIPKYDGQGYKPYHNYTSQQYNKRWEISNNQEKTSVIHKTELQ</sequence>
<name>A0A1R1YLH3_9FUNG</name>
<accession>A0A1R1YLH3</accession>
<comment type="caution">
    <text evidence="1">The sequence shown here is derived from an EMBL/GenBank/DDBJ whole genome shotgun (WGS) entry which is preliminary data.</text>
</comment>
<proteinExistence type="predicted"/>
<evidence type="ECO:0000313" key="1">
    <source>
        <dbReference type="EMBL" id="OMJ27787.1"/>
    </source>
</evidence>
<dbReference type="EMBL" id="LSSM01000828">
    <property type="protein sequence ID" value="OMJ27787.1"/>
    <property type="molecule type" value="Genomic_DNA"/>
</dbReference>
<reference evidence="2" key="1">
    <citation type="submission" date="2017-01" db="EMBL/GenBank/DDBJ databases">
        <authorList>
            <person name="Wang Y."/>
            <person name="White M."/>
            <person name="Kvist S."/>
            <person name="Moncalvo J.-M."/>
        </authorList>
    </citation>
    <scope>NUCLEOTIDE SEQUENCE [LARGE SCALE GENOMIC DNA]</scope>
    <source>
        <strain evidence="2">ID-206-W2</strain>
    </source>
</reference>
<gene>
    <name evidence="1" type="ORF">AYI69_g2766</name>
</gene>
<protein>
    <submittedName>
        <fullName evidence="1">Uncharacterized protein</fullName>
    </submittedName>
</protein>
<organism evidence="1 2">
    <name type="scientific">Smittium culicis</name>
    <dbReference type="NCBI Taxonomy" id="133412"/>
    <lineage>
        <taxon>Eukaryota</taxon>
        <taxon>Fungi</taxon>
        <taxon>Fungi incertae sedis</taxon>
        <taxon>Zoopagomycota</taxon>
        <taxon>Kickxellomycotina</taxon>
        <taxon>Harpellomycetes</taxon>
        <taxon>Harpellales</taxon>
        <taxon>Legeriomycetaceae</taxon>
        <taxon>Smittium</taxon>
    </lineage>
</organism>
<evidence type="ECO:0000313" key="2">
    <source>
        <dbReference type="Proteomes" id="UP000187429"/>
    </source>
</evidence>